<keyword evidence="3" id="KW-0560">Oxidoreductase</keyword>
<dbReference type="PANTHER" id="PTHR42847:SF4">
    <property type="entry name" value="ALKANESULFONATE MONOOXYGENASE-RELATED"/>
    <property type="match status" value="1"/>
</dbReference>
<feature type="domain" description="Luciferase-like" evidence="5">
    <location>
        <begin position="1"/>
        <end position="246"/>
    </location>
</feature>
<dbReference type="InterPro" id="IPR019921">
    <property type="entry name" value="Lucif-like_OxRdtase_Rv2161c"/>
</dbReference>
<accession>A0A160TXD4</accession>
<evidence type="ECO:0000259" key="5">
    <source>
        <dbReference type="Pfam" id="PF00296"/>
    </source>
</evidence>
<dbReference type="AlphaFoldDB" id="A0A160TXD4"/>
<evidence type="ECO:0000256" key="4">
    <source>
        <dbReference type="ARBA" id="ARBA00023033"/>
    </source>
</evidence>
<dbReference type="InterPro" id="IPR011251">
    <property type="entry name" value="Luciferase-like_dom"/>
</dbReference>
<dbReference type="InterPro" id="IPR050172">
    <property type="entry name" value="SsuD_RutA_monooxygenase"/>
</dbReference>
<evidence type="ECO:0000313" key="6">
    <source>
        <dbReference type="EMBL" id="CUS54701.1"/>
    </source>
</evidence>
<dbReference type="PANTHER" id="PTHR42847">
    <property type="entry name" value="ALKANESULFONATE MONOOXYGENASE"/>
    <property type="match status" value="1"/>
</dbReference>
<dbReference type="GO" id="GO:0046306">
    <property type="term" value="P:alkanesulfonate catabolic process"/>
    <property type="evidence" value="ECO:0007669"/>
    <property type="project" value="TreeGrafter"/>
</dbReference>
<dbReference type="EMBL" id="CZRL01000104">
    <property type="protein sequence ID" value="CUS54701.1"/>
    <property type="molecule type" value="Genomic_DNA"/>
</dbReference>
<evidence type="ECO:0000256" key="2">
    <source>
        <dbReference type="ARBA" id="ARBA00022643"/>
    </source>
</evidence>
<organism evidence="6">
    <name type="scientific">hydrothermal vent metagenome</name>
    <dbReference type="NCBI Taxonomy" id="652676"/>
    <lineage>
        <taxon>unclassified sequences</taxon>
        <taxon>metagenomes</taxon>
        <taxon>ecological metagenomes</taxon>
    </lineage>
</organism>
<dbReference type="Pfam" id="PF00296">
    <property type="entry name" value="Bac_luciferase"/>
    <property type="match status" value="1"/>
</dbReference>
<reference evidence="6" key="1">
    <citation type="submission" date="2015-10" db="EMBL/GenBank/DDBJ databases">
        <authorList>
            <person name="Gilbert D.G."/>
        </authorList>
    </citation>
    <scope>NUCLEOTIDE SEQUENCE</scope>
</reference>
<dbReference type="SUPFAM" id="SSF51679">
    <property type="entry name" value="Bacterial luciferase-like"/>
    <property type="match status" value="1"/>
</dbReference>
<proteinExistence type="predicted"/>
<dbReference type="GO" id="GO:0008726">
    <property type="term" value="F:alkanesulfonate monooxygenase activity"/>
    <property type="evidence" value="ECO:0007669"/>
    <property type="project" value="TreeGrafter"/>
</dbReference>
<dbReference type="InterPro" id="IPR036661">
    <property type="entry name" value="Luciferase-like_sf"/>
</dbReference>
<keyword evidence="2" id="KW-0288">FMN</keyword>
<dbReference type="NCBIfam" id="TIGR03619">
    <property type="entry name" value="F420_Rv2161c"/>
    <property type="match status" value="1"/>
</dbReference>
<protein>
    <recommendedName>
        <fullName evidence="5">Luciferase-like domain-containing protein</fullName>
    </recommendedName>
</protein>
<evidence type="ECO:0000256" key="1">
    <source>
        <dbReference type="ARBA" id="ARBA00022630"/>
    </source>
</evidence>
<keyword evidence="4" id="KW-0503">Monooxygenase</keyword>
<gene>
    <name evidence="6" type="ORF">MGWOODY_XGa923</name>
</gene>
<evidence type="ECO:0000256" key="3">
    <source>
        <dbReference type="ARBA" id="ARBA00023002"/>
    </source>
</evidence>
<sequence length="318" mass="35113">MDFGFSIPGRGPLATREGIKAFATRGEELGFSCLGVPDHIVVPRNIDSRYPYSSTGTFPGAASGDCVEQLAIMAYLAGITSEVKLLSSVMVVPHRSAVFAAKALASIDLLSNGRVIAGIGSGWMAEEFKAIGAPPFSDRGRVTDEYLEAFKVLWAHEQPVYQGNYVSFEDVTFLPRPVQQPHIPIWVGGESKAALRRTVTHGDAWYPVGSNPQFPLNTTARYSEALERLYRVADEHNRDPATIELAYWAHWPNDGEPIVLSDGQHHLFTGSPDQIVDDIGVFRELGVQHLFFNFQREDMASSVRSMEEFVDRILSRVG</sequence>
<name>A0A160TXD4_9ZZZZ</name>
<dbReference type="Gene3D" id="3.20.20.30">
    <property type="entry name" value="Luciferase-like domain"/>
    <property type="match status" value="1"/>
</dbReference>
<keyword evidence="1" id="KW-0285">Flavoprotein</keyword>